<name>A0A5B7IQP2_PORTR</name>
<comment type="caution">
    <text evidence="5">The sequence shown here is derived from an EMBL/GenBank/DDBJ whole genome shotgun (WGS) entry which is preliminary data.</text>
</comment>
<dbReference type="GO" id="GO:0005198">
    <property type="term" value="F:structural molecule activity"/>
    <property type="evidence" value="ECO:0007669"/>
    <property type="project" value="InterPro"/>
</dbReference>
<dbReference type="Pfam" id="PF00595">
    <property type="entry name" value="PDZ"/>
    <property type="match status" value="1"/>
</dbReference>
<dbReference type="PROSITE" id="PS50106">
    <property type="entry name" value="PDZ"/>
    <property type="match status" value="1"/>
</dbReference>
<protein>
    <submittedName>
        <fullName evidence="5">Gamma-2-syntrophin</fullName>
    </submittedName>
</protein>
<comment type="subcellular location">
    <subcellularLocation>
        <location evidence="1">Cytoplasm</location>
        <location evidence="1">Cytoskeleton</location>
    </subcellularLocation>
</comment>
<evidence type="ECO:0000313" key="6">
    <source>
        <dbReference type="Proteomes" id="UP000324222"/>
    </source>
</evidence>
<feature type="domain" description="PDZ" evidence="4">
    <location>
        <begin position="42"/>
        <end position="92"/>
    </location>
</feature>
<dbReference type="Proteomes" id="UP000324222">
    <property type="component" value="Unassembled WGS sequence"/>
</dbReference>
<dbReference type="InterPro" id="IPR015482">
    <property type="entry name" value="Syntrophin"/>
</dbReference>
<dbReference type="InterPro" id="IPR036034">
    <property type="entry name" value="PDZ_sf"/>
</dbReference>
<dbReference type="GO" id="GO:0005856">
    <property type="term" value="C:cytoskeleton"/>
    <property type="evidence" value="ECO:0007669"/>
    <property type="project" value="UniProtKB-SubCell"/>
</dbReference>
<organism evidence="5 6">
    <name type="scientific">Portunus trituberculatus</name>
    <name type="common">Swimming crab</name>
    <name type="synonym">Neptunus trituberculatus</name>
    <dbReference type="NCBI Taxonomy" id="210409"/>
    <lineage>
        <taxon>Eukaryota</taxon>
        <taxon>Metazoa</taxon>
        <taxon>Ecdysozoa</taxon>
        <taxon>Arthropoda</taxon>
        <taxon>Crustacea</taxon>
        <taxon>Multicrustacea</taxon>
        <taxon>Malacostraca</taxon>
        <taxon>Eumalacostraca</taxon>
        <taxon>Eucarida</taxon>
        <taxon>Decapoda</taxon>
        <taxon>Pleocyemata</taxon>
        <taxon>Brachyura</taxon>
        <taxon>Eubrachyura</taxon>
        <taxon>Portunoidea</taxon>
        <taxon>Portunidae</taxon>
        <taxon>Portuninae</taxon>
        <taxon>Portunus</taxon>
    </lineage>
</organism>
<dbReference type="InterPro" id="IPR001478">
    <property type="entry name" value="PDZ"/>
</dbReference>
<dbReference type="AlphaFoldDB" id="A0A5B7IQP2"/>
<dbReference type="PANTHER" id="PTHR10554">
    <property type="entry name" value="SYNTROPHIN"/>
    <property type="match status" value="1"/>
</dbReference>
<gene>
    <name evidence="5" type="primary">SNTG2</name>
    <name evidence="5" type="ORF">E2C01_078608</name>
</gene>
<keyword evidence="3" id="KW-0206">Cytoskeleton</keyword>
<sequence>MHSSRLGHNDAANYAIHAASDEKTIVMRQVSAGALLPAAIRRVKVIRQRSSGLGLSIKGGAEHKLPILISRIFKDQAADLTGKLFVGDAILKGEWWLENGEWQYCMHGVFGAWLTNPYLFI</sequence>
<evidence type="ECO:0000256" key="3">
    <source>
        <dbReference type="ARBA" id="ARBA00023212"/>
    </source>
</evidence>
<evidence type="ECO:0000256" key="2">
    <source>
        <dbReference type="ARBA" id="ARBA00010798"/>
    </source>
</evidence>
<dbReference type="GO" id="GO:0016010">
    <property type="term" value="C:dystrophin-associated glycoprotein complex"/>
    <property type="evidence" value="ECO:0007669"/>
    <property type="project" value="TreeGrafter"/>
</dbReference>
<reference evidence="5 6" key="1">
    <citation type="submission" date="2019-05" db="EMBL/GenBank/DDBJ databases">
        <title>Another draft genome of Portunus trituberculatus and its Hox gene families provides insights of decapod evolution.</title>
        <authorList>
            <person name="Jeong J.-H."/>
            <person name="Song I."/>
            <person name="Kim S."/>
            <person name="Choi T."/>
            <person name="Kim D."/>
            <person name="Ryu S."/>
            <person name="Kim W."/>
        </authorList>
    </citation>
    <scope>NUCLEOTIDE SEQUENCE [LARGE SCALE GENOMIC DNA]</scope>
    <source>
        <tissue evidence="5">Muscle</tissue>
    </source>
</reference>
<evidence type="ECO:0000256" key="1">
    <source>
        <dbReference type="ARBA" id="ARBA00004245"/>
    </source>
</evidence>
<keyword evidence="3" id="KW-0963">Cytoplasm</keyword>
<keyword evidence="6" id="KW-1185">Reference proteome</keyword>
<comment type="similarity">
    <text evidence="2">Belongs to the syntrophin family.</text>
</comment>
<dbReference type="PANTHER" id="PTHR10554:SF1">
    <property type="entry name" value="FI16515P1"/>
    <property type="match status" value="1"/>
</dbReference>
<dbReference type="OrthoDB" id="9975356at2759"/>
<proteinExistence type="inferred from homology"/>
<dbReference type="EMBL" id="VSRR010063809">
    <property type="protein sequence ID" value="MPC83887.1"/>
    <property type="molecule type" value="Genomic_DNA"/>
</dbReference>
<evidence type="ECO:0000259" key="4">
    <source>
        <dbReference type="PROSITE" id="PS50106"/>
    </source>
</evidence>
<accession>A0A5B7IQP2</accession>
<dbReference type="SUPFAM" id="SSF50156">
    <property type="entry name" value="PDZ domain-like"/>
    <property type="match status" value="1"/>
</dbReference>
<dbReference type="Gene3D" id="2.30.42.10">
    <property type="match status" value="1"/>
</dbReference>
<evidence type="ECO:0000313" key="5">
    <source>
        <dbReference type="EMBL" id="MPC83887.1"/>
    </source>
</evidence>